<organism evidence="1 2">
    <name type="scientific">Marinicella pacifica</name>
    <dbReference type="NCBI Taxonomy" id="1171543"/>
    <lineage>
        <taxon>Bacteria</taxon>
        <taxon>Pseudomonadati</taxon>
        <taxon>Pseudomonadota</taxon>
        <taxon>Gammaproteobacteria</taxon>
        <taxon>Lysobacterales</taxon>
        <taxon>Marinicellaceae</taxon>
        <taxon>Marinicella</taxon>
    </lineage>
</organism>
<evidence type="ECO:0000313" key="2">
    <source>
        <dbReference type="Proteomes" id="UP000605253"/>
    </source>
</evidence>
<dbReference type="RefSeq" id="WP_188364516.1">
    <property type="nucleotide sequence ID" value="NZ_BAABJF010000017.1"/>
</dbReference>
<proteinExistence type="predicted"/>
<sequence>MMRDLLNGHELSHLEEEIRQTERILYVEKNNISGLRNSLKAITLKTGWALYVWENGRGLINIKSSEPPPPRTELFKDAFKFALARKHFSVFVFPVIDKDSWLQCKMFFNENRPDSTHPVKFLFILPRDQAHGFFSDMAHKVSFNTGLDGNFVLRDGRWVSADELN</sequence>
<gene>
    <name evidence="1" type="ORF">GCM10011365_09180</name>
</gene>
<dbReference type="Proteomes" id="UP000605253">
    <property type="component" value="Unassembled WGS sequence"/>
</dbReference>
<dbReference type="AlphaFoldDB" id="A0A917CLH6"/>
<accession>A0A917CLH6</accession>
<reference evidence="1" key="1">
    <citation type="journal article" date="2014" name="Int. J. Syst. Evol. Microbiol.">
        <title>Complete genome sequence of Corynebacterium casei LMG S-19264T (=DSM 44701T), isolated from a smear-ripened cheese.</title>
        <authorList>
            <consortium name="US DOE Joint Genome Institute (JGI-PGF)"/>
            <person name="Walter F."/>
            <person name="Albersmeier A."/>
            <person name="Kalinowski J."/>
            <person name="Ruckert C."/>
        </authorList>
    </citation>
    <scope>NUCLEOTIDE SEQUENCE</scope>
    <source>
        <strain evidence="1">CGMCC 1.12181</strain>
    </source>
</reference>
<evidence type="ECO:0000313" key="1">
    <source>
        <dbReference type="EMBL" id="GGF90208.1"/>
    </source>
</evidence>
<comment type="caution">
    <text evidence="1">The sequence shown here is derived from an EMBL/GenBank/DDBJ whole genome shotgun (WGS) entry which is preliminary data.</text>
</comment>
<reference evidence="1" key="2">
    <citation type="submission" date="2020-09" db="EMBL/GenBank/DDBJ databases">
        <authorList>
            <person name="Sun Q."/>
            <person name="Zhou Y."/>
        </authorList>
    </citation>
    <scope>NUCLEOTIDE SEQUENCE</scope>
    <source>
        <strain evidence="1">CGMCC 1.12181</strain>
    </source>
</reference>
<dbReference type="EMBL" id="BMEO01000003">
    <property type="protein sequence ID" value="GGF90208.1"/>
    <property type="molecule type" value="Genomic_DNA"/>
</dbReference>
<protein>
    <submittedName>
        <fullName evidence="1">Uncharacterized protein</fullName>
    </submittedName>
</protein>
<name>A0A917CLH6_9GAMM</name>
<keyword evidence="2" id="KW-1185">Reference proteome</keyword>